<feature type="compositionally biased region" description="Polar residues" evidence="1">
    <location>
        <begin position="1199"/>
        <end position="1235"/>
    </location>
</feature>
<dbReference type="SMART" id="SM00164">
    <property type="entry name" value="TBC"/>
    <property type="match status" value="1"/>
</dbReference>
<proteinExistence type="predicted"/>
<evidence type="ECO:0000313" key="3">
    <source>
        <dbReference type="EMBL" id="CDW90300.1"/>
    </source>
</evidence>
<dbReference type="InParanoid" id="A0A078B705"/>
<name>A0A078B705_STYLE</name>
<dbReference type="Proteomes" id="UP000039865">
    <property type="component" value="Unassembled WGS sequence"/>
</dbReference>
<feature type="region of interest" description="Disordered" evidence="1">
    <location>
        <begin position="491"/>
        <end position="548"/>
    </location>
</feature>
<feature type="region of interest" description="Disordered" evidence="1">
    <location>
        <begin position="1291"/>
        <end position="1328"/>
    </location>
</feature>
<dbReference type="GO" id="GO:0005096">
    <property type="term" value="F:GTPase activator activity"/>
    <property type="evidence" value="ECO:0007669"/>
    <property type="project" value="TreeGrafter"/>
</dbReference>
<feature type="compositionally biased region" description="Polar residues" evidence="1">
    <location>
        <begin position="534"/>
        <end position="546"/>
    </location>
</feature>
<dbReference type="GO" id="GO:0031267">
    <property type="term" value="F:small GTPase binding"/>
    <property type="evidence" value="ECO:0007669"/>
    <property type="project" value="TreeGrafter"/>
</dbReference>
<feature type="region of interest" description="Disordered" evidence="1">
    <location>
        <begin position="605"/>
        <end position="683"/>
    </location>
</feature>
<dbReference type="PANTHER" id="PTHR47219">
    <property type="entry name" value="RAB GTPASE-ACTIVATING PROTEIN 1-LIKE"/>
    <property type="match status" value="1"/>
</dbReference>
<protein>
    <submittedName>
        <fullName evidence="3">Tbc domain containing protein</fullName>
    </submittedName>
</protein>
<dbReference type="InterPro" id="IPR035969">
    <property type="entry name" value="Rab-GAP_TBC_sf"/>
</dbReference>
<evidence type="ECO:0000259" key="2">
    <source>
        <dbReference type="PROSITE" id="PS50086"/>
    </source>
</evidence>
<feature type="compositionally biased region" description="Low complexity" evidence="1">
    <location>
        <begin position="492"/>
        <end position="507"/>
    </location>
</feature>
<feature type="compositionally biased region" description="Polar residues" evidence="1">
    <location>
        <begin position="33"/>
        <end position="58"/>
    </location>
</feature>
<feature type="compositionally biased region" description="Basic and acidic residues" evidence="1">
    <location>
        <begin position="831"/>
        <end position="842"/>
    </location>
</feature>
<gene>
    <name evidence="3" type="primary">Contig4106.g4395</name>
    <name evidence="3" type="ORF">STYLEM_19442</name>
</gene>
<feature type="compositionally biased region" description="Polar residues" evidence="1">
    <location>
        <begin position="605"/>
        <end position="616"/>
    </location>
</feature>
<accession>A0A078B705</accession>
<feature type="region of interest" description="Disordered" evidence="1">
    <location>
        <begin position="301"/>
        <end position="336"/>
    </location>
</feature>
<dbReference type="OMA" id="HEYSKDE"/>
<dbReference type="InterPro" id="IPR000195">
    <property type="entry name" value="Rab-GAP-TBC_dom"/>
</dbReference>
<keyword evidence="4" id="KW-1185">Reference proteome</keyword>
<feature type="region of interest" description="Disordered" evidence="1">
    <location>
        <begin position="32"/>
        <end position="58"/>
    </location>
</feature>
<feature type="compositionally biased region" description="Basic and acidic residues" evidence="1">
    <location>
        <begin position="620"/>
        <end position="638"/>
    </location>
</feature>
<dbReference type="Gene3D" id="1.10.472.80">
    <property type="entry name" value="Ypt/Rab-GAP domain of gyp1p, domain 3"/>
    <property type="match status" value="1"/>
</dbReference>
<evidence type="ECO:0000256" key="1">
    <source>
        <dbReference type="SAM" id="MobiDB-lite"/>
    </source>
</evidence>
<evidence type="ECO:0000313" key="4">
    <source>
        <dbReference type="Proteomes" id="UP000039865"/>
    </source>
</evidence>
<feature type="compositionally biased region" description="Polar residues" evidence="1">
    <location>
        <begin position="123"/>
        <end position="150"/>
    </location>
</feature>
<feature type="domain" description="Rab-GAP TBC" evidence="2">
    <location>
        <begin position="985"/>
        <end position="1146"/>
    </location>
</feature>
<dbReference type="SUPFAM" id="SSF47923">
    <property type="entry name" value="Ypt/Rab-GAP domain of gyp1p"/>
    <property type="match status" value="2"/>
</dbReference>
<feature type="region of interest" description="Disordered" evidence="1">
    <location>
        <begin position="427"/>
        <end position="474"/>
    </location>
</feature>
<feature type="region of interest" description="Disordered" evidence="1">
    <location>
        <begin position="123"/>
        <end position="152"/>
    </location>
</feature>
<reference evidence="3 4" key="1">
    <citation type="submission" date="2014-06" db="EMBL/GenBank/DDBJ databases">
        <authorList>
            <person name="Swart Estienne"/>
        </authorList>
    </citation>
    <scope>NUCLEOTIDE SEQUENCE [LARGE SCALE GENOMIC DNA]</scope>
    <source>
        <strain evidence="3 4">130c</strain>
    </source>
</reference>
<feature type="compositionally biased region" description="Low complexity" evidence="1">
    <location>
        <begin position="435"/>
        <end position="446"/>
    </location>
</feature>
<dbReference type="PROSITE" id="PS50086">
    <property type="entry name" value="TBC_RABGAP"/>
    <property type="match status" value="1"/>
</dbReference>
<dbReference type="PANTHER" id="PTHR47219:SF9">
    <property type="entry name" value="GTPASE ACTIVATING PROTEIN AND CENTROSOME-ASSOCIATED, ISOFORM B"/>
    <property type="match status" value="1"/>
</dbReference>
<dbReference type="Gene3D" id="1.10.8.270">
    <property type="entry name" value="putative rabgap domain of human tbc1 domain family member 14 like domains"/>
    <property type="match status" value="1"/>
</dbReference>
<dbReference type="OrthoDB" id="294251at2759"/>
<dbReference type="InterPro" id="IPR050302">
    <property type="entry name" value="Rab_GAP_TBC_domain"/>
</dbReference>
<sequence length="1328" mass="153175">MMQSQKYNNNNDRSQNHINQHAFAVYQPPFKGAQSQKLEQPSPKKSTTMIKNLNESSPSIAQERDSFLMREIIQPMRNKEIYKSQISSFSNESLSSLDGNESSSNCSNSATIFAMSQGQNHLHLQKQESIVSNQKSSGGPSSVANNNIQPNDREYERFMQSQIASQELMRNKEATPSILLVDMTRKTNNNKPQKLMQQYNVLMDHEIKKFSQLKRDKQTTPILAPSQCGLLEDKPKQTMNGGIGNSLANMQIQTPGFRNESSEKKFMKQKTPKTYGQNNYRLMIDTINDNMRIQQIQTLDPERQPQQSYQPSQYTQQNSNYNMSSKLDQSSQSNGSNQMAVMNALSHLSRHGESGGYVFSHQKSLVEKQIQWKDIDQSEYFELKSQRNFGINDQNLTATNHNQPMIQKPFISKNASSFVNQIQQFDNSNSVSPDQKFQSQQKNNKNLELPHTSNDIHSSGGNNHNRKPTPKNLMKNFDRSRQLDQFQVESYNLSSNRNGSIRSGGQRIPTSAKPTHISSSQLQSPQKIDDINRSQKQSQNAQSPNFKLTREMSIEGATKRSPNQKANQVYNSSVVIKNGFERHSPTNIKPYSPYNSRSQIQPKLLQAKSTSQSELKNSSKKVEQPPKQRAQDVRELSVKKSLLAQDTQNQQTNRGSIKQNKKGSPLANIPINRYSPRSNQKRVGSLDINGASVGPQNFVHQYKNKIINQMNVNVNQNPNNMNPNSNQAISHLSNFQMSLQNNQMTIQDSIREQQNLANKPRDAYMREKQLPLPYIHYNLEDGSSLVQDSHRLNQRNLTHKNPHNEGGNQTIQSEIAEEGRYSILDKVEMSKKDSNNSNEHDNSGQSGGFFNKVKNLFRRNTSLQNNGGQVKSIQIDDGKKDFQTVGDSQMNMRNYTNFNDIYSPIMNEISPNKETQDDDQSNEVTQRFLQLNSSTVQEKTGRSLYFKQDQSQPMFTCNCPREENVNFACSKALSWLELLNKGKANDIEKMRSLYFPLISCEECSDYEDQIFKDINRTFPKCSQFQDMQGQNQLKRVLLAFSKYDSNLGNIMPNKTFRICVAFWMFVTLVEEFELRDIFEPNLPGLFKHCYVIDKLIEQHIRELHTHFVNYNIQVEMYASDWIVCLFSNIIPLQIMSDFYDNFFSQGWPYFYKFCLSMLDVFRDKLLKEDEFSGILQHIKFKTPEKNPYEYENAEIVSGNSSSIKNSPNPYQKQNQSHDQIQGQNKQQQPSTTVMQKPQGPFQKFLNLIMQQKEGIWQRIFQKTQHWKITEDQIKFYMVEHKLKKRQIEKMNSRIEHTPPKKQKRAFQFKQSTSQSSIQAVADKQQQNK</sequence>
<feature type="compositionally biased region" description="Polar residues" evidence="1">
    <location>
        <begin position="323"/>
        <end position="336"/>
    </location>
</feature>
<feature type="compositionally biased region" description="Polar residues" evidence="1">
    <location>
        <begin position="644"/>
        <end position="658"/>
    </location>
</feature>
<feature type="compositionally biased region" description="Low complexity" evidence="1">
    <location>
        <begin position="304"/>
        <end position="322"/>
    </location>
</feature>
<feature type="compositionally biased region" description="Polar residues" evidence="1">
    <location>
        <begin position="508"/>
        <end position="526"/>
    </location>
</feature>
<dbReference type="EMBL" id="CCKQ01018345">
    <property type="protein sequence ID" value="CDW90300.1"/>
    <property type="molecule type" value="Genomic_DNA"/>
</dbReference>
<dbReference type="Pfam" id="PF00566">
    <property type="entry name" value="RabGAP-TBC"/>
    <property type="match status" value="1"/>
</dbReference>
<feature type="region of interest" description="Disordered" evidence="1">
    <location>
        <begin position="1199"/>
        <end position="1236"/>
    </location>
</feature>
<feature type="compositionally biased region" description="Polar residues" evidence="1">
    <location>
        <begin position="1308"/>
        <end position="1328"/>
    </location>
</feature>
<feature type="region of interest" description="Disordered" evidence="1">
    <location>
        <begin position="831"/>
        <end position="850"/>
    </location>
</feature>
<feature type="compositionally biased region" description="Polar residues" evidence="1">
    <location>
        <begin position="451"/>
        <end position="463"/>
    </location>
</feature>
<organism evidence="3 4">
    <name type="scientific">Stylonychia lemnae</name>
    <name type="common">Ciliate</name>
    <dbReference type="NCBI Taxonomy" id="5949"/>
    <lineage>
        <taxon>Eukaryota</taxon>
        <taxon>Sar</taxon>
        <taxon>Alveolata</taxon>
        <taxon>Ciliophora</taxon>
        <taxon>Intramacronucleata</taxon>
        <taxon>Spirotrichea</taxon>
        <taxon>Stichotrichia</taxon>
        <taxon>Sporadotrichida</taxon>
        <taxon>Oxytrichidae</taxon>
        <taxon>Stylonychinae</taxon>
        <taxon>Stylonychia</taxon>
    </lineage>
</organism>